<name>A0A316VAC5_9BASI</name>
<dbReference type="RefSeq" id="XP_025354724.1">
    <property type="nucleotide sequence ID" value="XM_025501867.1"/>
</dbReference>
<dbReference type="Proteomes" id="UP000245771">
    <property type="component" value="Unassembled WGS sequence"/>
</dbReference>
<feature type="compositionally biased region" description="Basic and acidic residues" evidence="1">
    <location>
        <begin position="104"/>
        <end position="113"/>
    </location>
</feature>
<feature type="region of interest" description="Disordered" evidence="1">
    <location>
        <begin position="385"/>
        <end position="405"/>
    </location>
</feature>
<dbReference type="AlphaFoldDB" id="A0A316VAC5"/>
<protein>
    <submittedName>
        <fullName evidence="2">Uncharacterized protein</fullName>
    </submittedName>
</protein>
<proteinExistence type="predicted"/>
<accession>A0A316VAC5</accession>
<feature type="compositionally biased region" description="Basic and acidic residues" evidence="1">
    <location>
        <begin position="934"/>
        <end position="951"/>
    </location>
</feature>
<evidence type="ECO:0000256" key="1">
    <source>
        <dbReference type="SAM" id="MobiDB-lite"/>
    </source>
</evidence>
<organism evidence="2 3">
    <name type="scientific">Meira miltonrushii</name>
    <dbReference type="NCBI Taxonomy" id="1280837"/>
    <lineage>
        <taxon>Eukaryota</taxon>
        <taxon>Fungi</taxon>
        <taxon>Dikarya</taxon>
        <taxon>Basidiomycota</taxon>
        <taxon>Ustilaginomycotina</taxon>
        <taxon>Exobasidiomycetes</taxon>
        <taxon>Exobasidiales</taxon>
        <taxon>Brachybasidiaceae</taxon>
        <taxon>Meira</taxon>
    </lineage>
</organism>
<dbReference type="GeneID" id="37023648"/>
<feature type="compositionally biased region" description="Low complexity" evidence="1">
    <location>
        <begin position="313"/>
        <end position="345"/>
    </location>
</feature>
<feature type="region of interest" description="Disordered" evidence="1">
    <location>
        <begin position="261"/>
        <end position="372"/>
    </location>
</feature>
<evidence type="ECO:0000313" key="2">
    <source>
        <dbReference type="EMBL" id="PWN34422.1"/>
    </source>
</evidence>
<feature type="region of interest" description="Disordered" evidence="1">
    <location>
        <begin position="417"/>
        <end position="493"/>
    </location>
</feature>
<feature type="compositionally biased region" description="Polar residues" evidence="1">
    <location>
        <begin position="295"/>
        <end position="312"/>
    </location>
</feature>
<feature type="compositionally biased region" description="Basic and acidic residues" evidence="1">
    <location>
        <begin position="586"/>
        <end position="610"/>
    </location>
</feature>
<feature type="region of interest" description="Disordered" evidence="1">
    <location>
        <begin position="571"/>
        <end position="610"/>
    </location>
</feature>
<feature type="compositionally biased region" description="Polar residues" evidence="1">
    <location>
        <begin position="14"/>
        <end position="32"/>
    </location>
</feature>
<reference evidence="2 3" key="1">
    <citation type="journal article" date="2018" name="Mol. Biol. Evol.">
        <title>Broad Genomic Sampling Reveals a Smut Pathogenic Ancestry of the Fungal Clade Ustilaginomycotina.</title>
        <authorList>
            <person name="Kijpornyongpan T."/>
            <person name="Mondo S.J."/>
            <person name="Barry K."/>
            <person name="Sandor L."/>
            <person name="Lee J."/>
            <person name="Lipzen A."/>
            <person name="Pangilinan J."/>
            <person name="LaButti K."/>
            <person name="Hainaut M."/>
            <person name="Henrissat B."/>
            <person name="Grigoriev I.V."/>
            <person name="Spatafora J.W."/>
            <person name="Aime M.C."/>
        </authorList>
    </citation>
    <scope>NUCLEOTIDE SEQUENCE [LARGE SCALE GENOMIC DNA]</scope>
    <source>
        <strain evidence="2 3">MCA 3882</strain>
    </source>
</reference>
<feature type="region of interest" description="Disordered" evidence="1">
    <location>
        <begin position="678"/>
        <end position="806"/>
    </location>
</feature>
<feature type="compositionally biased region" description="Basic and acidic residues" evidence="1">
    <location>
        <begin position="425"/>
        <end position="445"/>
    </location>
</feature>
<feature type="compositionally biased region" description="Low complexity" evidence="1">
    <location>
        <begin position="678"/>
        <end position="723"/>
    </location>
</feature>
<feature type="region of interest" description="Disordered" evidence="1">
    <location>
        <begin position="1"/>
        <end position="130"/>
    </location>
</feature>
<dbReference type="EMBL" id="KZ819604">
    <property type="protein sequence ID" value="PWN34422.1"/>
    <property type="molecule type" value="Genomic_DNA"/>
</dbReference>
<feature type="compositionally biased region" description="Basic and acidic residues" evidence="1">
    <location>
        <begin position="77"/>
        <end position="87"/>
    </location>
</feature>
<keyword evidence="3" id="KW-1185">Reference proteome</keyword>
<feature type="compositionally biased region" description="Basic and acidic residues" evidence="1">
    <location>
        <begin position="986"/>
        <end position="1008"/>
    </location>
</feature>
<dbReference type="InParanoid" id="A0A316VAC5"/>
<feature type="region of interest" description="Disordered" evidence="1">
    <location>
        <begin position="822"/>
        <end position="877"/>
    </location>
</feature>
<feature type="region of interest" description="Disordered" evidence="1">
    <location>
        <begin position="905"/>
        <end position="951"/>
    </location>
</feature>
<feature type="compositionally biased region" description="Basic and acidic residues" evidence="1">
    <location>
        <begin position="777"/>
        <end position="803"/>
    </location>
</feature>
<feature type="compositionally biased region" description="Basic and acidic residues" evidence="1">
    <location>
        <begin position="33"/>
        <end position="42"/>
    </location>
</feature>
<evidence type="ECO:0000313" key="3">
    <source>
        <dbReference type="Proteomes" id="UP000245771"/>
    </source>
</evidence>
<gene>
    <name evidence="2" type="ORF">FA14DRAFT_191473</name>
</gene>
<feature type="compositionally biased region" description="Polar residues" evidence="1">
    <location>
        <begin position="361"/>
        <end position="372"/>
    </location>
</feature>
<sequence length="1017" mass="114134">MKRAITPYQPPNPDGQSPIPNLTQQTPVNQVIRTREPTERPPELPQAHPIQHQQPPPRYENERPSLWQRLRGNRGSNQDKGKGKMNEKEEEQELIKKTGKRKHPEAAANDHEAGTSGTKTPEEKKKKGFWTRVSESDGSIRFRYRIKAQCEREAKAGEALLSIVGAGAYGAYKGAEAVVKGVYNAGAAAGNKVKNGCNAACRAARNRATRLRERIIGIPSSRLTRQAYRHEMNLSNRQNFEMENRQLLRIQRERNRQQLIQNRAAHQPSHSTTRIRPRVVHRPQYSSSNLSTSSVGTTMTHDNSVSQHKYQATSSDSSSDASSASSGTVSRSRSTSSRRNPSHTSGRGRRGITPYQPPNPNGQSPMPNPNQQTTVNQAIRIREPTDRPPELPQAHPIQHNEPAPRYEQANVWQRLRGNRGNQIKLNEDKGKGKVNEKEEEQERSKLGKRKHPERGANDHEAGTSGTRLSEERKKKKGFWTKTSGRKTGDDRNYYRYRYGRSDSQRKRDAEAGNAVFTVIGAGIYGLYRGAEAAVERVYDAGAAAGNKIKDGCNAACRAARDRTARLRNRILGRHDERASHPARNHQSGDHQPRYRFDLNREPHPRHSDYRRLHHSFSSSSASYQSLHSWDFGYNNHFHPIHQQHSLSTHSASSYGAAVTDEGSVNQHTGHNRSIIYTHRQSSDSSSRSVHTSSSDTSSANQGSMSGSNNVSSRKSSSLQSLSNAPVLSKRAYPDSPTASDVSTDDDGRAQRVPAGARHNAGRQAFVRQRPRFRPYQSHHERYLPTARRNDRSVESTRRNDDHVAPAAKSNDYFALVAARRNERPTTAAEHSRHYAPPATQIHDAVVRKPRSRPQNVQVGERAKQQSEPTEQAALHPKTSSRLVKVFAGEKRLNLIKTIQNKRLADPMANDHEASTSGTATVPIPKKKRVTSNQRSERNSKRRKSSLDQDVKDGIVSGGVKIYNDAKKTLKEYCDTACQRARQKVAGLRDRLMGRRRPQPDSHSTAERRMAKRKGKQE</sequence>
<feature type="region of interest" description="Disordered" evidence="1">
    <location>
        <begin position="985"/>
        <end position="1017"/>
    </location>
</feature>